<organism evidence="2 3">
    <name type="scientific">Croceicoccus naphthovorans</name>
    <dbReference type="NCBI Taxonomy" id="1348774"/>
    <lineage>
        <taxon>Bacteria</taxon>
        <taxon>Pseudomonadati</taxon>
        <taxon>Pseudomonadota</taxon>
        <taxon>Alphaproteobacteria</taxon>
        <taxon>Sphingomonadales</taxon>
        <taxon>Erythrobacteraceae</taxon>
        <taxon>Croceicoccus</taxon>
    </lineage>
</organism>
<keyword evidence="1" id="KW-1133">Transmembrane helix</keyword>
<keyword evidence="1" id="KW-0812">Transmembrane</keyword>
<keyword evidence="3" id="KW-1185">Reference proteome</keyword>
<dbReference type="PATRIC" id="fig|1348774.3.peg.3998"/>
<proteinExistence type="predicted"/>
<keyword evidence="1" id="KW-0472">Membrane</keyword>
<dbReference type="Proteomes" id="UP000035287">
    <property type="component" value="Plasmid p2"/>
</dbReference>
<sequence>MLSMSGIKVRNNSYIVKVPTLVRPDSLYFCTSHVAENSRSILRISADPVELIGASRRGVRRFEMGAEGFPFSWQIIENPARTGYDPASARSPAMDHNRYGLDGQPLYPRPGHFDHVTGQPLPTFRGGGRSGNYPLALPLAVIMAALGAFLAYMSNMFG</sequence>
<dbReference type="KEGG" id="cna:AB433_18955"/>
<protein>
    <submittedName>
        <fullName evidence="2">Uncharacterized protein</fullName>
    </submittedName>
</protein>
<gene>
    <name evidence="2" type="ORF">AB433_18955</name>
</gene>
<reference evidence="2 3" key="1">
    <citation type="submission" date="2015-06" db="EMBL/GenBank/DDBJ databases">
        <authorList>
            <person name="Zeng Y."/>
            <person name="Huang Y."/>
        </authorList>
    </citation>
    <scope>NUCLEOTIDE SEQUENCE [LARGE SCALE GENOMIC DNA]</scope>
    <source>
        <strain evidence="2 3">PQ-2</strain>
        <plasmid evidence="3">Plasmid p2</plasmid>
    </source>
</reference>
<geneLocation type="plasmid" evidence="2 3">
    <name>p2</name>
</geneLocation>
<keyword evidence="2" id="KW-0614">Plasmid</keyword>
<name>A0A0G3XNT3_9SPHN</name>
<dbReference type="EMBL" id="CP011772">
    <property type="protein sequence ID" value="AKM12213.1"/>
    <property type="molecule type" value="Genomic_DNA"/>
</dbReference>
<evidence type="ECO:0000313" key="2">
    <source>
        <dbReference type="EMBL" id="AKM12213.1"/>
    </source>
</evidence>
<feature type="transmembrane region" description="Helical" evidence="1">
    <location>
        <begin position="135"/>
        <end position="153"/>
    </location>
</feature>
<evidence type="ECO:0000313" key="3">
    <source>
        <dbReference type="Proteomes" id="UP000035287"/>
    </source>
</evidence>
<dbReference type="AlphaFoldDB" id="A0A0G3XNT3"/>
<evidence type="ECO:0000256" key="1">
    <source>
        <dbReference type="SAM" id="Phobius"/>
    </source>
</evidence>
<accession>A0A0G3XNT3</accession>